<organism evidence="1 2">
    <name type="scientific">Halobacterium hubeiense</name>
    <dbReference type="NCBI Taxonomy" id="1407499"/>
    <lineage>
        <taxon>Archaea</taxon>
        <taxon>Methanobacteriati</taxon>
        <taxon>Methanobacteriota</taxon>
        <taxon>Stenosarchaea group</taxon>
        <taxon>Halobacteria</taxon>
        <taxon>Halobacteriales</taxon>
        <taxon>Halobacteriaceae</taxon>
        <taxon>Halobacterium</taxon>
    </lineage>
</organism>
<dbReference type="AlphaFoldDB" id="A0A0U5H1E7"/>
<evidence type="ECO:0000313" key="1">
    <source>
        <dbReference type="EMBL" id="CQH51551.1"/>
    </source>
</evidence>
<dbReference type="STRING" id="1407499.HHUB_1745"/>
<keyword evidence="2" id="KW-1185">Reference proteome</keyword>
<sequence>MVGRYGSRVTLLGAVSLLVADRSGAKRRVEKSARSLRNLSQ</sequence>
<reference evidence="2" key="1">
    <citation type="journal article" date="2016" name="Environ. Microbiol.">
        <title>The complete genome of a viable archaeum isolated from 123-million-year-old rock salt.</title>
        <authorList>
            <person name="Jaakkola S.T."/>
            <person name="Pfeiffer F."/>
            <person name="Ravantti J.J."/>
            <person name="Guo Q."/>
            <person name="Liu Y."/>
            <person name="Chen X."/>
            <person name="Ma H."/>
            <person name="Yang C."/>
            <person name="Oksanen H.M."/>
            <person name="Bamford D.H."/>
        </authorList>
    </citation>
    <scope>NUCLEOTIDE SEQUENCE</scope>
    <source>
        <strain evidence="2">JI20-1</strain>
    </source>
</reference>
<proteinExistence type="predicted"/>
<protein>
    <submittedName>
        <fullName evidence="1">Uncharacterized protein</fullName>
    </submittedName>
</protein>
<gene>
    <name evidence="1" type="ORF">HHUB_1745</name>
</gene>
<accession>A0A0U5H1E7</accession>
<name>A0A0U5H1E7_9EURY</name>
<dbReference type="Proteomes" id="UP000066737">
    <property type="component" value="Chromosome I"/>
</dbReference>
<evidence type="ECO:0000313" key="2">
    <source>
        <dbReference type="Proteomes" id="UP000066737"/>
    </source>
</evidence>
<dbReference type="KEGG" id="hhb:Hhub_1745"/>
<dbReference type="EMBL" id="LN831302">
    <property type="protein sequence ID" value="CQH51551.1"/>
    <property type="molecule type" value="Genomic_DNA"/>
</dbReference>